<organism evidence="2 3">
    <name type="scientific">Coemansia erecta</name>
    <dbReference type="NCBI Taxonomy" id="147472"/>
    <lineage>
        <taxon>Eukaryota</taxon>
        <taxon>Fungi</taxon>
        <taxon>Fungi incertae sedis</taxon>
        <taxon>Zoopagomycota</taxon>
        <taxon>Kickxellomycotina</taxon>
        <taxon>Kickxellomycetes</taxon>
        <taxon>Kickxellales</taxon>
        <taxon>Kickxellaceae</taxon>
        <taxon>Coemansia</taxon>
    </lineage>
</organism>
<feature type="region of interest" description="Disordered" evidence="1">
    <location>
        <begin position="16"/>
        <end position="65"/>
    </location>
</feature>
<sequence>MPYDHSKNLDVIAQLHDADFDNDDIGDERRTSSSPTSTGKWQKIDVEAESVTSSRPPETTSPSRG</sequence>
<dbReference type="AlphaFoldDB" id="A0A9W8CNM7"/>
<feature type="compositionally biased region" description="Low complexity" evidence="1">
    <location>
        <begin position="49"/>
        <end position="65"/>
    </location>
</feature>
<proteinExistence type="predicted"/>
<accession>A0A9W8CNM7</accession>
<reference evidence="2" key="1">
    <citation type="submission" date="2022-07" db="EMBL/GenBank/DDBJ databases">
        <title>Phylogenomic reconstructions and comparative analyses of Kickxellomycotina fungi.</title>
        <authorList>
            <person name="Reynolds N.K."/>
            <person name="Stajich J.E."/>
            <person name="Barry K."/>
            <person name="Grigoriev I.V."/>
            <person name="Crous P."/>
            <person name="Smith M.E."/>
        </authorList>
    </citation>
    <scope>NUCLEOTIDE SEQUENCE</scope>
    <source>
        <strain evidence="2">NBRC 32514</strain>
    </source>
</reference>
<protein>
    <submittedName>
        <fullName evidence="2">Uncharacterized protein</fullName>
    </submittedName>
</protein>
<keyword evidence="3" id="KW-1185">Reference proteome</keyword>
<feature type="non-terminal residue" evidence="2">
    <location>
        <position position="65"/>
    </location>
</feature>
<name>A0A9W8CNM7_9FUNG</name>
<comment type="caution">
    <text evidence="2">The sequence shown here is derived from an EMBL/GenBank/DDBJ whole genome shotgun (WGS) entry which is preliminary data.</text>
</comment>
<dbReference type="EMBL" id="JANBOJ010001123">
    <property type="protein sequence ID" value="KAJ1718213.1"/>
    <property type="molecule type" value="Genomic_DNA"/>
</dbReference>
<evidence type="ECO:0000313" key="2">
    <source>
        <dbReference type="EMBL" id="KAJ1718213.1"/>
    </source>
</evidence>
<gene>
    <name evidence="2" type="ORF">LPJ53_006625</name>
</gene>
<evidence type="ECO:0000313" key="3">
    <source>
        <dbReference type="Proteomes" id="UP001149813"/>
    </source>
</evidence>
<dbReference type="Proteomes" id="UP001149813">
    <property type="component" value="Unassembled WGS sequence"/>
</dbReference>
<evidence type="ECO:0000256" key="1">
    <source>
        <dbReference type="SAM" id="MobiDB-lite"/>
    </source>
</evidence>